<dbReference type="Pfam" id="PF20256">
    <property type="entry name" value="MoCoBD_2"/>
    <property type="match status" value="1"/>
</dbReference>
<evidence type="ECO:0000313" key="5">
    <source>
        <dbReference type="Proteomes" id="UP000005273"/>
    </source>
</evidence>
<dbReference type="PANTHER" id="PTHR11908:SF132">
    <property type="entry name" value="ALDEHYDE OXIDASE 1-RELATED"/>
    <property type="match status" value="1"/>
</dbReference>
<dbReference type="EMBL" id="ACJX03000001">
    <property type="protein sequence ID" value="KRT34515.1"/>
    <property type="molecule type" value="Genomic_DNA"/>
</dbReference>
<dbReference type="InterPro" id="IPR016208">
    <property type="entry name" value="Ald_Oxase/xanthine_DH-like"/>
</dbReference>
<dbReference type="InterPro" id="IPR046867">
    <property type="entry name" value="AldOxase/xan_DH_MoCoBD2"/>
</dbReference>
<dbReference type="InterPro" id="IPR036856">
    <property type="entry name" value="Ald_Oxase/Xan_DH_a/b_sf"/>
</dbReference>
<evidence type="ECO:0000256" key="2">
    <source>
        <dbReference type="ARBA" id="ARBA00023002"/>
    </source>
</evidence>
<dbReference type="GO" id="GO:0016491">
    <property type="term" value="F:oxidoreductase activity"/>
    <property type="evidence" value="ECO:0007669"/>
    <property type="project" value="UniProtKB-KW"/>
</dbReference>
<evidence type="ECO:0000313" key="4">
    <source>
        <dbReference type="EMBL" id="KRT34515.1"/>
    </source>
</evidence>
<dbReference type="InterPro" id="IPR008274">
    <property type="entry name" value="AldOxase/xan_DH_MoCoBD1"/>
</dbReference>
<dbReference type="eggNOG" id="COG1529">
    <property type="taxonomic scope" value="Bacteria"/>
</dbReference>
<dbReference type="Gene3D" id="3.90.1170.50">
    <property type="entry name" value="Aldehyde oxidase/xanthine dehydrogenase, a/b hammerhead"/>
    <property type="match status" value="1"/>
</dbReference>
<dbReference type="Gene3D" id="3.30.365.10">
    <property type="entry name" value="Aldehyde oxidase/xanthine dehydrogenase, molybdopterin binding domain"/>
    <property type="match status" value="4"/>
</dbReference>
<accession>A0A0T5X8A3</accession>
<dbReference type="Pfam" id="PF02738">
    <property type="entry name" value="MoCoBD_1"/>
    <property type="match status" value="1"/>
</dbReference>
<protein>
    <submittedName>
        <fullName evidence="4">Aldehyde oxidase and xanthine dehydrogenase, molybdopterin binding domain protein</fullName>
    </submittedName>
</protein>
<keyword evidence="5" id="KW-1185">Reference proteome</keyword>
<proteinExistence type="predicted"/>
<feature type="domain" description="Aldehyde oxidase/xanthine dehydrogenase a/b hammerhead" evidence="3">
    <location>
        <begin position="21"/>
        <end position="133"/>
    </location>
</feature>
<gene>
    <name evidence="4" type="ORF">HMPREF1705_03375</name>
</gene>
<keyword evidence="1" id="KW-0500">Molybdenum</keyword>
<name>A0A0T5X8A3_9BACT</name>
<dbReference type="PANTHER" id="PTHR11908">
    <property type="entry name" value="XANTHINE DEHYDROGENASE"/>
    <property type="match status" value="1"/>
</dbReference>
<dbReference type="InterPro" id="IPR037165">
    <property type="entry name" value="AldOxase/xan_DH_Mopterin-bd_sf"/>
</dbReference>
<dbReference type="InterPro" id="IPR000674">
    <property type="entry name" value="Ald_Oxase/Xan_DH_a/b"/>
</dbReference>
<dbReference type="Pfam" id="PF01315">
    <property type="entry name" value="Ald_Xan_dh_C"/>
    <property type="match status" value="1"/>
</dbReference>
<sequence length="775" mass="85030">MTDYINIGKNKEKVDALALAAGEPLFADDFTLKDPLHIAFLYSPHAHAKIKSIDTAEAELMPGVALVLTYKNTPRVLYTSAGQSHPEPSPYDMYMFDEKVRFVGDRVALVAAESEEIAKEAVKKIKVEYELLPALFDIEQAEKDGAPVLHDGDEHVLIPSAIYRPEKNLAARIAFLYGDSQKGFEEADFVQEATYYTHIASHCALETHVTKATFDHYGRLVLITSTQVPFHARRIVSNILGIPLGKIRVIKPRIGGGFGSKQEVLLEPYVALVAWRTKRPAQIVTSREEYFVSGRTRHAMRSRIRIGVKNDGTIVAMEIDDLMNAGAYGPHGPTVLANTGAKVLPLFNKIENVSFYADCVYTNLPVGGAYRGYGATQGFFGLNQHIDHITRLLGMDMAEFVKKWHIKTGETSEVFKAIGEGKTGHEQVVTSCKLSECIDEAARAIGWKEKREAKRREGDKCYGVGMAVATQGSGIPLIDMGGAHIKMNEDGSFNLYVGATDIGTGSDTVLAQIAAETLRVPSEKIIVLSSDTDLTPYDVGAYASSTTYVSGNAVRVCAEKVLDQILKVACEMLECSKQDLALGVEEVVHTRSGRRLSFKDVAYYAFYAKNQFQIEESASFVSPVSPFPFCTTFAEVEVDIKTGIVRPLKVVTAMDCGNVLNPKLAEGQVEGAVLNGVSFSLCEEYLFDEKGKMKNPNFWDYKVYKTTDLPEVVTILVPSFEEYGPYGAKSVGEVAINTPGPAIANAIYDAVGVRMYDLPMTPERVLKAIREKGIG</sequence>
<evidence type="ECO:0000256" key="1">
    <source>
        <dbReference type="ARBA" id="ARBA00022505"/>
    </source>
</evidence>
<dbReference type="Proteomes" id="UP000005273">
    <property type="component" value="Unassembled WGS sequence"/>
</dbReference>
<reference evidence="5" key="1">
    <citation type="submission" date="2012-09" db="EMBL/GenBank/DDBJ databases">
        <authorList>
            <person name="Weinstock G."/>
            <person name="Sodergren E."/>
            <person name="Clifton S."/>
            <person name="Fulton L."/>
            <person name="Fulton B."/>
            <person name="Courtney L."/>
            <person name="Fronick C."/>
            <person name="Harrison M."/>
            <person name="Strong C."/>
            <person name="Farmer C."/>
            <person name="Delehaunty K."/>
            <person name="Markovic C."/>
            <person name="Hall O."/>
            <person name="Minx P."/>
            <person name="Tomlinson C."/>
            <person name="Mitreva M."/>
            <person name="Nelson J."/>
            <person name="Hou S."/>
            <person name="Wollam A."/>
            <person name="Pepin K.H."/>
            <person name="Johnson M."/>
            <person name="Bhonagiri V."/>
            <person name="Nash W.E."/>
            <person name="Suruliraj S."/>
            <person name="Warren W."/>
            <person name="Chinwalla A."/>
            <person name="Mardis E.R."/>
            <person name="Wilson R.K."/>
        </authorList>
    </citation>
    <scope>NUCLEOTIDE SEQUENCE [LARGE SCALE GENOMIC DNA]</scope>
    <source>
        <strain evidence="5">OS1</strain>
    </source>
</reference>
<dbReference type="SUPFAM" id="SSF56003">
    <property type="entry name" value="Molybdenum cofactor-binding domain"/>
    <property type="match status" value="1"/>
</dbReference>
<dbReference type="RefSeq" id="WP_009200607.1">
    <property type="nucleotide sequence ID" value="NZ_ACJX03000001.1"/>
</dbReference>
<dbReference type="OrthoDB" id="9759099at2"/>
<dbReference type="STRING" id="592015.HMPREF1705_03375"/>
<keyword evidence="2" id="KW-0560">Oxidoreductase</keyword>
<dbReference type="SUPFAM" id="SSF54665">
    <property type="entry name" value="CO dehydrogenase molybdoprotein N-domain-like"/>
    <property type="match status" value="1"/>
</dbReference>
<dbReference type="AlphaFoldDB" id="A0A0T5X8A3"/>
<dbReference type="GO" id="GO:0005506">
    <property type="term" value="F:iron ion binding"/>
    <property type="evidence" value="ECO:0007669"/>
    <property type="project" value="InterPro"/>
</dbReference>
<dbReference type="SMART" id="SM01008">
    <property type="entry name" value="Ald_Xan_dh_C"/>
    <property type="match status" value="1"/>
</dbReference>
<comment type="caution">
    <text evidence="4">The sequence shown here is derived from an EMBL/GenBank/DDBJ whole genome shotgun (WGS) entry which is preliminary data.</text>
</comment>
<evidence type="ECO:0000259" key="3">
    <source>
        <dbReference type="SMART" id="SM01008"/>
    </source>
</evidence>
<organism evidence="4 5">
    <name type="scientific">Acetomicrobium hydrogeniformans ATCC BAA-1850</name>
    <dbReference type="NCBI Taxonomy" id="592015"/>
    <lineage>
        <taxon>Bacteria</taxon>
        <taxon>Thermotogati</taxon>
        <taxon>Synergistota</taxon>
        <taxon>Synergistia</taxon>
        <taxon>Synergistales</taxon>
        <taxon>Acetomicrobiaceae</taxon>
        <taxon>Acetomicrobium</taxon>
    </lineage>
</organism>